<dbReference type="EMBL" id="VWRT01000001">
    <property type="protein sequence ID" value="KAE8440083.1"/>
    <property type="molecule type" value="Genomic_DNA"/>
</dbReference>
<proteinExistence type="predicted"/>
<accession>A0ABQ6XDK2</accession>
<comment type="caution">
    <text evidence="1">The sequence shown here is derived from an EMBL/GenBank/DDBJ whole genome shotgun (WGS) entry which is preliminary data.</text>
</comment>
<reference evidence="1 2" key="1">
    <citation type="submission" date="2019-09" db="EMBL/GenBank/DDBJ databases">
        <title>The Halomonas whole genome shotgun (WGS).</title>
        <authorList>
            <person name="Xie Z."/>
        </authorList>
    </citation>
    <scope>NUCLEOTIDE SEQUENCE [LARGE SCALE GENOMIC DNA]</scope>
    <source>
        <strain evidence="1 2">NBT06E8</strain>
    </source>
</reference>
<dbReference type="Proteomes" id="UP000466130">
    <property type="component" value="Unassembled WGS sequence"/>
</dbReference>
<sequence length="179" mass="20471">MRRAVVDTNVLLVANDDHEGVSEECIIACIEAIDEIRRRGVVVIDDSWRLLEEYLHKLDPNKGQPEPGDAFLKWLLQRQANPKHVAQVSVTESAADWFEEFPNHELQKVFDPPDRKFIAVAAADDGNPHVLQAADCKWLSWWPQLAEAGVRFRFVCPVDVKRFYRGKFDGPVPELPQDE</sequence>
<keyword evidence="2" id="KW-1185">Reference proteome</keyword>
<gene>
    <name evidence="1" type="ORF">F1978_02240</name>
</gene>
<protein>
    <recommendedName>
        <fullName evidence="3">PIN domain-containing protein</fullName>
    </recommendedName>
</protein>
<evidence type="ECO:0008006" key="3">
    <source>
        <dbReference type="Google" id="ProtNLM"/>
    </source>
</evidence>
<evidence type="ECO:0000313" key="2">
    <source>
        <dbReference type="Proteomes" id="UP000466130"/>
    </source>
</evidence>
<name>A0ABQ6XDK2_9GAMM</name>
<organism evidence="1 2">
    <name type="scientific">Vreelandella piezotolerans</name>
    <dbReference type="NCBI Taxonomy" id="2609667"/>
    <lineage>
        <taxon>Bacteria</taxon>
        <taxon>Pseudomonadati</taxon>
        <taxon>Pseudomonadota</taxon>
        <taxon>Gammaproteobacteria</taxon>
        <taxon>Oceanospirillales</taxon>
        <taxon>Halomonadaceae</taxon>
        <taxon>Vreelandella</taxon>
    </lineage>
</organism>
<evidence type="ECO:0000313" key="1">
    <source>
        <dbReference type="EMBL" id="KAE8440083.1"/>
    </source>
</evidence>